<dbReference type="AlphaFoldDB" id="A0AAV1USS2"/>
<gene>
    <name evidence="1" type="ORF">PM001_LOCUS22806</name>
</gene>
<name>A0AAV1USS2_9STRA</name>
<sequence>MGRILGFCVGKGDGWVQFTPKGASSCDMSRCAPKERIDPMKDTDTVKLTL</sequence>
<protein>
    <submittedName>
        <fullName evidence="1">Uncharacterized protein</fullName>
    </submittedName>
</protein>
<dbReference type="EMBL" id="CAKLBY020000227">
    <property type="protein sequence ID" value="CAK7937656.1"/>
    <property type="molecule type" value="Genomic_DNA"/>
</dbReference>
<evidence type="ECO:0000313" key="1">
    <source>
        <dbReference type="EMBL" id="CAK7937656.1"/>
    </source>
</evidence>
<dbReference type="Proteomes" id="UP001162060">
    <property type="component" value="Unassembled WGS sequence"/>
</dbReference>
<organism evidence="1 2">
    <name type="scientific">Peronospora matthiolae</name>
    <dbReference type="NCBI Taxonomy" id="2874970"/>
    <lineage>
        <taxon>Eukaryota</taxon>
        <taxon>Sar</taxon>
        <taxon>Stramenopiles</taxon>
        <taxon>Oomycota</taxon>
        <taxon>Peronosporomycetes</taxon>
        <taxon>Peronosporales</taxon>
        <taxon>Peronosporaceae</taxon>
        <taxon>Peronospora</taxon>
    </lineage>
</organism>
<proteinExistence type="predicted"/>
<accession>A0AAV1USS2</accession>
<evidence type="ECO:0000313" key="2">
    <source>
        <dbReference type="Proteomes" id="UP001162060"/>
    </source>
</evidence>
<reference evidence="1" key="1">
    <citation type="submission" date="2024-01" db="EMBL/GenBank/DDBJ databases">
        <authorList>
            <person name="Webb A."/>
        </authorList>
    </citation>
    <scope>NUCLEOTIDE SEQUENCE</scope>
    <source>
        <strain evidence="1">Pm1</strain>
    </source>
</reference>
<comment type="caution">
    <text evidence="1">The sequence shown here is derived from an EMBL/GenBank/DDBJ whole genome shotgun (WGS) entry which is preliminary data.</text>
</comment>